<dbReference type="SMART" id="SM00181">
    <property type="entry name" value="EGF"/>
    <property type="match status" value="14"/>
</dbReference>
<evidence type="ECO:0000313" key="16">
    <source>
        <dbReference type="Ensembl" id="ENSLACP00000003703.1"/>
    </source>
</evidence>
<evidence type="ECO:0000256" key="12">
    <source>
        <dbReference type="SAM" id="SignalP"/>
    </source>
</evidence>
<evidence type="ECO:0000259" key="13">
    <source>
        <dbReference type="PROSITE" id="PS50026"/>
    </source>
</evidence>
<dbReference type="Pfam" id="PF25024">
    <property type="entry name" value="EGF_TEN"/>
    <property type="match status" value="1"/>
</dbReference>
<keyword evidence="5 11" id="KW-0245">EGF-like domain</keyword>
<dbReference type="InterPro" id="IPR050991">
    <property type="entry name" value="ECM_Regulatory_Proteins"/>
</dbReference>
<dbReference type="Pfam" id="PF00041">
    <property type="entry name" value="fn3"/>
    <property type="match status" value="14"/>
</dbReference>
<dbReference type="PANTHER" id="PTHR46708:SF1">
    <property type="entry name" value="TENASCIN"/>
    <property type="match status" value="1"/>
</dbReference>
<feature type="domain" description="Fibronectin type-III" evidence="14">
    <location>
        <begin position="1090"/>
        <end position="1178"/>
    </location>
</feature>
<dbReference type="CDD" id="cd00063">
    <property type="entry name" value="FN3"/>
    <property type="match status" value="14"/>
</dbReference>
<dbReference type="CDD" id="cd00087">
    <property type="entry name" value="FReD"/>
    <property type="match status" value="1"/>
</dbReference>
<feature type="disulfide bond" evidence="11">
    <location>
        <begin position="219"/>
        <end position="228"/>
    </location>
</feature>
<feature type="disulfide bond" evidence="11">
    <location>
        <begin position="312"/>
        <end position="321"/>
    </location>
</feature>
<dbReference type="EMBL" id="AFYH01162739">
    <property type="status" value="NOT_ANNOTATED_CDS"/>
    <property type="molecule type" value="Genomic_DNA"/>
</dbReference>
<feature type="signal peptide" evidence="12">
    <location>
        <begin position="1"/>
        <end position="28"/>
    </location>
</feature>
<reference evidence="16" key="3">
    <citation type="submission" date="2025-09" db="UniProtKB">
        <authorList>
            <consortium name="Ensembl"/>
        </authorList>
    </citation>
    <scope>IDENTIFICATION</scope>
</reference>
<dbReference type="GO" id="GO:0031175">
    <property type="term" value="P:neuron projection development"/>
    <property type="evidence" value="ECO:0007669"/>
    <property type="project" value="TreeGrafter"/>
</dbReference>
<dbReference type="eggNOG" id="KOG2579">
    <property type="taxonomic scope" value="Eukaryota"/>
</dbReference>
<dbReference type="Pfam" id="PF07974">
    <property type="entry name" value="EGF_2"/>
    <property type="match status" value="1"/>
</dbReference>
<dbReference type="InterPro" id="IPR036056">
    <property type="entry name" value="Fibrinogen-like_C"/>
</dbReference>
<dbReference type="GO" id="GO:0005615">
    <property type="term" value="C:extracellular space"/>
    <property type="evidence" value="ECO:0007669"/>
    <property type="project" value="TreeGrafter"/>
</dbReference>
<feature type="domain" description="Fibronectin type-III" evidence="14">
    <location>
        <begin position="998"/>
        <end position="1088"/>
    </location>
</feature>
<feature type="domain" description="Fibronectin type-III" evidence="14">
    <location>
        <begin position="1635"/>
        <end position="1724"/>
    </location>
</feature>
<comment type="caution">
    <text evidence="11">Lacks conserved residue(s) required for the propagation of feature annotation.</text>
</comment>
<sequence>ADTTTNMRLQGHSLLCLLIAILLQDTQGGLIKKLIRHRRASLQPQEENISVTSGEQPVVFNHVYNINLPMGAMCSVDLDAPGGIGIKPQGTMSGQQTEHTMDGDNQIVFTHRINIPRQACGCAAAPDIKDLLSRLELLESQVSSLRELCASSTGCCGNGAQSGIGRVDMKPYCSGHGNYSTEICGCVCEPGWTGANCSEPECPGNCNNQGICIDGKCICNEGFSGEDCSEILCPNDCQDQGKCVNGVCFCFEGYTGEDCSQEVCPVDCGQYGTCVDGICICDEGFVGDDCSIPLCPNNCMNRGRCVEEECICDEGFTGEDCSEIICPFDCYDRGRCINGTCYCDEGFTGEDCGQPLCPNNCNERGRCLNGVCVCNEGFTGDDCSELACLNNCFNRGRCVNGQCICDEGFMGDDCGELRCPNDCSNRGHCINGKCICDEGFMGDSCGELRCPNDCSNRGRCVNGQCICDEGIMGKDCGDLRCPNDCSNRGRCVNGQCVCDEGFIGEDCGELRCPNDCQGRGRCVNGKCICDEGFTGEDCSELTCPNDCFNRGRCVNGQCICDEGYTGEYCGELACLNNCNNHGRCVNGQCVCDEGFIGADCGELACLNDCNNRGRCVNGQCICDQGYIGADCSEVSPPKNLTVTEVTKESVNLEWENEMVVTEYLITYVPTAVGGLEMEFRVPGHQMSAIIHELEPGVEYFVRVFAVLNNQRSIPVSARVATYLPAPEGLRFKSIKETSVQVEWDPLDISFDIWEIILKNTNKEENGGISHSVQRPTTTFTQTGLAPGQDYDVFLHVVKNNTRGPAAKKSFTTLVDAPSQVEVKDITDTTAFVSWFQPLAKIDGIELTYGISSDKTDQTTVDLGDNENQYSLGNLKPDTEYEVMLVSKRGGVRSIPVVETFTTDLDAPKNLRRVSQTDHSIALEWKNSRANVESYRIKYAPLAEGDHAEINVPRSNQATTKTTLTGLKPGTEYGIGVTAVKQDRESAPATINAATDLDAPRDLEASNPTDISLSLRWRRPLAKFDIYRLIYVISTGSRREVEVPTDAESYNLSGLEAGTEYSISLIAERGRQKSKPATVSASTGQMIPTLSDLRITDVTQTGFRLSWTAQDGAFDGFHIAVKDLAELNRTTEISVPGDLQIADIANLLAGTSYQIELYGAVQGQHSQTLKAVATTEKEPEVSGLLVSDISWDSFRLSWAAGEGSFDNFLIQVADSDGVLSLQNFTIPGDLRTMDITGQRSDTTYNVTFYGVTHGYHIKPLYVEARTDAAPEVGSLVVSNLTSESFDLSWTATEGAFDVFMIEIIDSNRLLEPREFNVSGTLYTTSISGLLPSTDYVVYLYGFAHGVRTQAISTVATTAAEPELGKLVLSNTTSHSFSLSWRARDKLFDEFLIDVRQPNRSMDLLEHIVSGNARTIDIVNRRAASVYLIHLYGISKGQRSQPLTAVVTTEAEPQLGTLVISDSTPDSFILTWTIQAGDFEMFHVDVRDRNMLNDPVELEVSGDLQAANITGLIDGTDYIIQLTGMTRDGRLTEPLTTFASTEALPPLENLTISDINAYGFSVSWSARENAFDEFLLTVVDSGRLLDPQEFWVSGEQRSLAISGLITGIGYHIKLHGLAKGHRSKPLVAETVTEVEPEVESLGVSDITSGSFLLSWTVDEGLFDSFIIKIRDSKKQYDPLELSEVDEQRTKEIVGLVDGTEYEIELYGVAKGQRSQPVTTVAITAVGAPKGLTFSDVTETSAAVSWTLPRSRVDTFRISYIPVTGGIPVTVTVDGSQSHTTLTKLTPGVEYDVSIISVKGLDESDPVSGTVTTDLDSPSGLVARNITDSEALLLWQPTIATVDGYVITCSADNVPAVTETVSGNIIEFNLASLRPATTYTVHINAFRGSQESAPMTITFTTDLDAPRDLTASNIQSETATVTWKAPRAAITGYILLFETPDGTVKKAVLSPATTSYDLVELSSSTQYTVRLHAIAGQERSKRVQTIFTTIGLLYPHPMDCSQTLLNGEITSGLYTIFLNGDESTPVQVYCDMTTDGGGWMVFLRRQNGNLQFYRNWKNYTLGFGNPIDEFWLGLDNLNKISSQGHYELRVDLRDGEESAYALYDRFSVGEARGRFKLQLGTYSGTAGDSLSYHQGRPFSTYDKDNDVAVTNCALSYKGAFWYKNCHRVNLMGTYGDNRHSSGVNWFHWKGHEHSIPFAEMKIRPVNFRNLGRRKRA</sequence>
<feature type="domain" description="EGF-like" evidence="13">
    <location>
        <begin position="198"/>
        <end position="229"/>
    </location>
</feature>
<dbReference type="GO" id="GO:0030155">
    <property type="term" value="P:regulation of cell adhesion"/>
    <property type="evidence" value="ECO:0007669"/>
    <property type="project" value="TreeGrafter"/>
</dbReference>
<keyword evidence="7" id="KW-0677">Repeat</keyword>
<reference evidence="16" key="2">
    <citation type="submission" date="2025-08" db="UniProtKB">
        <authorList>
            <consortium name="Ensembl"/>
        </authorList>
    </citation>
    <scope>IDENTIFICATION</scope>
</reference>
<dbReference type="Gene3D" id="2.20.25.10">
    <property type="match status" value="1"/>
</dbReference>
<feature type="disulfide bond" evidence="11">
    <location>
        <begin position="202"/>
        <end position="212"/>
    </location>
</feature>
<dbReference type="NCBIfam" id="NF040941">
    <property type="entry name" value="GGGWT_bact"/>
    <property type="match status" value="1"/>
</dbReference>
<dbReference type="Pfam" id="PF23106">
    <property type="entry name" value="EGF_Teneurin"/>
    <property type="match status" value="4"/>
</dbReference>
<keyword evidence="17" id="KW-1185">Reference proteome</keyword>
<feature type="domain" description="Fibronectin type-III" evidence="14">
    <location>
        <begin position="1452"/>
        <end position="1544"/>
    </location>
</feature>
<keyword evidence="8" id="KW-0175">Coiled coil</keyword>
<dbReference type="FunCoup" id="H3A232">
    <property type="interactions" value="433"/>
</dbReference>
<dbReference type="EMBL" id="AFYH01162746">
    <property type="status" value="NOT_ANNOTATED_CDS"/>
    <property type="molecule type" value="Genomic_DNA"/>
</dbReference>
<evidence type="ECO:0000256" key="10">
    <source>
        <dbReference type="ARBA" id="ARBA00023180"/>
    </source>
</evidence>
<dbReference type="InterPro" id="IPR003961">
    <property type="entry name" value="FN3_dom"/>
</dbReference>
<dbReference type="FunFam" id="2.10.25.10:FF:000001">
    <property type="entry name" value="Tenascin C"/>
    <property type="match status" value="14"/>
</dbReference>
<dbReference type="PROSITE" id="PS01186">
    <property type="entry name" value="EGF_2"/>
    <property type="match status" value="5"/>
</dbReference>
<evidence type="ECO:0000256" key="1">
    <source>
        <dbReference type="ARBA" id="ARBA00004498"/>
    </source>
</evidence>
<feature type="domain" description="Fibronectin type-III" evidence="14">
    <location>
        <begin position="1179"/>
        <end position="1269"/>
    </location>
</feature>
<dbReference type="EMBL" id="AFYH01162742">
    <property type="status" value="NOT_ANNOTATED_CDS"/>
    <property type="molecule type" value="Genomic_DNA"/>
</dbReference>
<evidence type="ECO:0000259" key="14">
    <source>
        <dbReference type="PROSITE" id="PS50853"/>
    </source>
</evidence>
<comment type="similarity">
    <text evidence="2">Belongs to the tenascin family.</text>
</comment>
<dbReference type="InterPro" id="IPR014716">
    <property type="entry name" value="Fibrinogen_a/b/g_C_1"/>
</dbReference>
<gene>
    <name evidence="16" type="primary">TNC</name>
</gene>
<feature type="domain" description="Fibronectin type-III" evidence="14">
    <location>
        <begin position="1725"/>
        <end position="1815"/>
    </location>
</feature>
<organism evidence="16 17">
    <name type="scientific">Latimeria chalumnae</name>
    <name type="common">Coelacanth</name>
    <dbReference type="NCBI Taxonomy" id="7897"/>
    <lineage>
        <taxon>Eukaryota</taxon>
        <taxon>Metazoa</taxon>
        <taxon>Chordata</taxon>
        <taxon>Craniata</taxon>
        <taxon>Vertebrata</taxon>
        <taxon>Euteleostomi</taxon>
        <taxon>Coelacanthiformes</taxon>
        <taxon>Coelacanthidae</taxon>
        <taxon>Latimeria</taxon>
    </lineage>
</organism>
<keyword evidence="10" id="KW-0325">Glycoprotein</keyword>
<dbReference type="InterPro" id="IPR000742">
    <property type="entry name" value="EGF"/>
</dbReference>
<dbReference type="EMBL" id="AFYH01162743">
    <property type="status" value="NOT_ANNOTATED_CDS"/>
    <property type="molecule type" value="Genomic_DNA"/>
</dbReference>
<evidence type="ECO:0000256" key="2">
    <source>
        <dbReference type="ARBA" id="ARBA00008673"/>
    </source>
</evidence>
<dbReference type="Bgee" id="ENSLACG00000003296">
    <property type="expression patterns" value="Expressed in pelvic fin and 4 other cell types or tissues"/>
</dbReference>
<protein>
    <submittedName>
        <fullName evidence="16">Tenascin C</fullName>
    </submittedName>
</protein>
<feature type="disulfide bond" evidence="11">
    <location>
        <begin position="295"/>
        <end position="305"/>
    </location>
</feature>
<dbReference type="HOGENOM" id="CLU_001162_1_1_1"/>
<keyword evidence="3" id="KW-0964">Secreted</keyword>
<dbReference type="SMART" id="SM00060">
    <property type="entry name" value="FN3"/>
    <property type="match status" value="14"/>
</dbReference>
<reference evidence="17" key="1">
    <citation type="submission" date="2011-08" db="EMBL/GenBank/DDBJ databases">
        <title>The draft genome of Latimeria chalumnae.</title>
        <authorList>
            <person name="Di Palma F."/>
            <person name="Alfoldi J."/>
            <person name="Johnson J."/>
            <person name="Berlin A."/>
            <person name="Gnerre S."/>
            <person name="Jaffe D."/>
            <person name="MacCallum I."/>
            <person name="Young S."/>
            <person name="Walker B.J."/>
            <person name="Lander E."/>
            <person name="Lindblad-Toh K."/>
        </authorList>
    </citation>
    <scope>NUCLEOTIDE SEQUENCE [LARGE SCALE GENOMIC DNA]</scope>
    <source>
        <strain evidence="17">Wild caught</strain>
    </source>
</reference>
<dbReference type="EMBL" id="AFYH01162745">
    <property type="status" value="NOT_ANNOTATED_CDS"/>
    <property type="molecule type" value="Genomic_DNA"/>
</dbReference>
<dbReference type="CDD" id="cd00054">
    <property type="entry name" value="EGF_CA"/>
    <property type="match status" value="7"/>
</dbReference>
<evidence type="ECO:0000256" key="3">
    <source>
        <dbReference type="ARBA" id="ARBA00022525"/>
    </source>
</evidence>
<dbReference type="InterPro" id="IPR002181">
    <property type="entry name" value="Fibrinogen_a/b/g_C_dom"/>
</dbReference>
<dbReference type="FunFam" id="2.60.40.10:FF:000293">
    <property type="entry name" value="Tenascin C"/>
    <property type="match status" value="1"/>
</dbReference>
<feature type="domain" description="EGF-like" evidence="13">
    <location>
        <begin position="539"/>
        <end position="570"/>
    </location>
</feature>
<dbReference type="Proteomes" id="UP000008672">
    <property type="component" value="Unassembled WGS sequence"/>
</dbReference>
<dbReference type="InParanoid" id="H3A232"/>
<evidence type="ECO:0000256" key="11">
    <source>
        <dbReference type="PROSITE-ProRule" id="PRU00076"/>
    </source>
</evidence>
<dbReference type="Gene3D" id="2.60.40.10">
    <property type="entry name" value="Immunoglobulins"/>
    <property type="match status" value="15"/>
</dbReference>
<evidence type="ECO:0000256" key="7">
    <source>
        <dbReference type="ARBA" id="ARBA00022737"/>
    </source>
</evidence>
<feature type="disulfide bond" evidence="11">
    <location>
        <begin position="543"/>
        <end position="553"/>
    </location>
</feature>
<evidence type="ECO:0000259" key="15">
    <source>
        <dbReference type="PROSITE" id="PS51406"/>
    </source>
</evidence>
<feature type="domain" description="Fibronectin type-III" evidence="14">
    <location>
        <begin position="636"/>
        <end position="726"/>
    </location>
</feature>
<feature type="domain" description="Fibronectin type-III" evidence="14">
    <location>
        <begin position="1902"/>
        <end position="1990"/>
    </location>
</feature>
<dbReference type="EMBL" id="AFYH01162741">
    <property type="status" value="NOT_ANNOTATED_CDS"/>
    <property type="molecule type" value="Genomic_DNA"/>
</dbReference>
<dbReference type="PROSITE" id="PS00022">
    <property type="entry name" value="EGF_1"/>
    <property type="match status" value="5"/>
</dbReference>
<feature type="domain" description="Fibronectin type-III" evidence="14">
    <location>
        <begin position="1361"/>
        <end position="1451"/>
    </location>
</feature>
<feature type="chain" id="PRO_5003579879" evidence="12">
    <location>
        <begin position="29"/>
        <end position="2213"/>
    </location>
</feature>
<dbReference type="EMBL" id="AFYH01162747">
    <property type="status" value="NOT_ANNOTATED_CDS"/>
    <property type="molecule type" value="Genomic_DNA"/>
</dbReference>
<dbReference type="Pfam" id="PF18720">
    <property type="entry name" value="EGF_Tenascin"/>
    <property type="match status" value="1"/>
</dbReference>
<feature type="disulfide bond" evidence="11">
    <location>
        <begin position="560"/>
        <end position="569"/>
    </location>
</feature>
<evidence type="ECO:0000256" key="9">
    <source>
        <dbReference type="ARBA" id="ARBA00023157"/>
    </source>
</evidence>
<evidence type="ECO:0000256" key="4">
    <source>
        <dbReference type="ARBA" id="ARBA00022530"/>
    </source>
</evidence>
<dbReference type="FunFam" id="2.60.40.10:FF:000201">
    <property type="entry name" value="Tenascin C"/>
    <property type="match status" value="1"/>
</dbReference>
<dbReference type="SMART" id="SM00186">
    <property type="entry name" value="FBG"/>
    <property type="match status" value="1"/>
</dbReference>
<dbReference type="InterPro" id="IPR041161">
    <property type="entry name" value="EGF_Tenascin"/>
</dbReference>
<dbReference type="InterPro" id="IPR013111">
    <property type="entry name" value="EGF_extracell"/>
</dbReference>
<dbReference type="Pfam" id="PF00147">
    <property type="entry name" value="Fibrinogen_C"/>
    <property type="match status" value="1"/>
</dbReference>
<proteinExistence type="inferred from homology"/>
<dbReference type="EMBL" id="AFYH01162744">
    <property type="status" value="NOT_ANNOTATED_CDS"/>
    <property type="molecule type" value="Genomic_DNA"/>
</dbReference>
<dbReference type="FunFam" id="2.60.40.10:FF:000099">
    <property type="entry name" value="Fibronectin 1"/>
    <property type="match status" value="2"/>
</dbReference>
<accession>H3A232</accession>
<dbReference type="GeneTree" id="ENSGT00940000155188"/>
<dbReference type="eggNOG" id="KOG1225">
    <property type="taxonomic scope" value="Eukaryota"/>
</dbReference>
<feature type="domain" description="Fibronectin type-III" evidence="14">
    <location>
        <begin position="906"/>
        <end position="997"/>
    </location>
</feature>
<feature type="domain" description="Fibrinogen C-terminal" evidence="15">
    <location>
        <begin position="1988"/>
        <end position="2203"/>
    </location>
</feature>
<feature type="domain" description="EGF-like" evidence="13">
    <location>
        <begin position="291"/>
        <end position="322"/>
    </location>
</feature>
<dbReference type="InterPro" id="IPR013783">
    <property type="entry name" value="Ig-like_fold"/>
</dbReference>
<evidence type="ECO:0000256" key="6">
    <source>
        <dbReference type="ARBA" id="ARBA00022729"/>
    </source>
</evidence>
<dbReference type="Gene3D" id="2.10.25.10">
    <property type="entry name" value="Laminin"/>
    <property type="match status" value="14"/>
</dbReference>
<feature type="domain" description="Fibronectin type-III" evidence="14">
    <location>
        <begin position="1270"/>
        <end position="1360"/>
    </location>
</feature>
<dbReference type="PROSITE" id="PS50026">
    <property type="entry name" value="EGF_3"/>
    <property type="match status" value="3"/>
</dbReference>
<dbReference type="OMA" id="HHNGRCE"/>
<dbReference type="PROSITE" id="PS50853">
    <property type="entry name" value="FN3"/>
    <property type="match status" value="12"/>
</dbReference>
<dbReference type="SUPFAM" id="SSF56496">
    <property type="entry name" value="Fibrinogen C-terminal domain-like"/>
    <property type="match status" value="1"/>
</dbReference>
<name>H3A232_LATCH</name>
<evidence type="ECO:0000256" key="8">
    <source>
        <dbReference type="ARBA" id="ARBA00023054"/>
    </source>
</evidence>
<evidence type="ECO:0000313" key="17">
    <source>
        <dbReference type="Proteomes" id="UP000008672"/>
    </source>
</evidence>
<dbReference type="EMBL" id="AFYH01162738">
    <property type="status" value="NOT_ANNOTATED_CDS"/>
    <property type="molecule type" value="Genomic_DNA"/>
</dbReference>
<keyword evidence="6 12" id="KW-0732">Signal</keyword>
<comment type="subcellular location">
    <subcellularLocation>
        <location evidence="1">Secreted</location>
        <location evidence="1">Extracellular space</location>
        <location evidence="1">Extracellular matrix</location>
    </subcellularLocation>
</comment>
<dbReference type="PROSITE" id="PS51406">
    <property type="entry name" value="FIBRINOGEN_C_2"/>
    <property type="match status" value="1"/>
</dbReference>
<dbReference type="EMBL" id="AFYH01162740">
    <property type="status" value="NOT_ANNOTATED_CDS"/>
    <property type="molecule type" value="Genomic_DNA"/>
</dbReference>
<evidence type="ECO:0000256" key="5">
    <source>
        <dbReference type="ARBA" id="ARBA00022536"/>
    </source>
</evidence>
<dbReference type="Ensembl" id="ENSLACT00000003736.1">
    <property type="protein sequence ID" value="ENSLACP00000003703.1"/>
    <property type="gene ID" value="ENSLACG00000003296.1"/>
</dbReference>
<keyword evidence="4" id="KW-0272">Extracellular matrix</keyword>
<keyword evidence="9 11" id="KW-1015">Disulfide bond</keyword>
<dbReference type="Gene3D" id="3.90.215.10">
    <property type="entry name" value="Gamma Fibrinogen, chain A, domain 1"/>
    <property type="match status" value="1"/>
</dbReference>
<dbReference type="FunFam" id="3.90.215.10:FF:000001">
    <property type="entry name" value="Tenascin isoform 1"/>
    <property type="match status" value="1"/>
</dbReference>
<feature type="domain" description="Fibronectin type-III" evidence="14">
    <location>
        <begin position="816"/>
        <end position="905"/>
    </location>
</feature>
<dbReference type="STRING" id="7897.ENSLACP00000003703"/>
<dbReference type="InterPro" id="IPR036116">
    <property type="entry name" value="FN3_sf"/>
</dbReference>
<dbReference type="SUPFAM" id="SSF49265">
    <property type="entry name" value="Fibronectin type III"/>
    <property type="match status" value="12"/>
</dbReference>
<dbReference type="PANTHER" id="PTHR46708">
    <property type="entry name" value="TENASCIN"/>
    <property type="match status" value="1"/>
</dbReference>